<comment type="caution">
    <text evidence="1">The sequence shown here is derived from an EMBL/GenBank/DDBJ whole genome shotgun (WGS) entry which is preliminary data.</text>
</comment>
<dbReference type="Proteomes" id="UP001163603">
    <property type="component" value="Chromosome 5"/>
</dbReference>
<evidence type="ECO:0000313" key="1">
    <source>
        <dbReference type="EMBL" id="KAJ0039788.1"/>
    </source>
</evidence>
<gene>
    <name evidence="1" type="ORF">Pint_27950</name>
</gene>
<sequence length="104" mass="11266">MKVFLTSLLLVSLLLCSSFFQCSVAYSKSEAPLPPVAPGPGLEGFCDAKCEGRCAEAGYKERCKNYCMICCRACKCVPSGTYGNKSECPCYRDKLNSKGNPKCP</sequence>
<organism evidence="1 2">
    <name type="scientific">Pistacia integerrima</name>
    <dbReference type="NCBI Taxonomy" id="434235"/>
    <lineage>
        <taxon>Eukaryota</taxon>
        <taxon>Viridiplantae</taxon>
        <taxon>Streptophyta</taxon>
        <taxon>Embryophyta</taxon>
        <taxon>Tracheophyta</taxon>
        <taxon>Spermatophyta</taxon>
        <taxon>Magnoliopsida</taxon>
        <taxon>eudicotyledons</taxon>
        <taxon>Gunneridae</taxon>
        <taxon>Pentapetalae</taxon>
        <taxon>rosids</taxon>
        <taxon>malvids</taxon>
        <taxon>Sapindales</taxon>
        <taxon>Anacardiaceae</taxon>
        <taxon>Pistacia</taxon>
    </lineage>
</organism>
<dbReference type="EMBL" id="CM047740">
    <property type="protein sequence ID" value="KAJ0039788.1"/>
    <property type="molecule type" value="Genomic_DNA"/>
</dbReference>
<accession>A0ACC0YMV8</accession>
<keyword evidence="2" id="KW-1185">Reference proteome</keyword>
<evidence type="ECO:0000313" key="2">
    <source>
        <dbReference type="Proteomes" id="UP001163603"/>
    </source>
</evidence>
<reference evidence="2" key="1">
    <citation type="journal article" date="2023" name="G3 (Bethesda)">
        <title>Genome assembly and association tests identify interacting loci associated with vigor, precocity, and sex in interspecific pistachio rootstocks.</title>
        <authorList>
            <person name="Palmer W."/>
            <person name="Jacygrad E."/>
            <person name="Sagayaradj S."/>
            <person name="Cavanaugh K."/>
            <person name="Han R."/>
            <person name="Bertier L."/>
            <person name="Beede B."/>
            <person name="Kafkas S."/>
            <person name="Golino D."/>
            <person name="Preece J."/>
            <person name="Michelmore R."/>
        </authorList>
    </citation>
    <scope>NUCLEOTIDE SEQUENCE [LARGE SCALE GENOMIC DNA]</scope>
</reference>
<proteinExistence type="predicted"/>
<protein>
    <submittedName>
        <fullName evidence="1">Uncharacterized protein</fullName>
    </submittedName>
</protein>
<name>A0ACC0YMV8_9ROSI</name>